<keyword evidence="3" id="KW-1185">Reference proteome</keyword>
<dbReference type="EMBL" id="AP014633">
    <property type="protein sequence ID" value="BAP56912.1"/>
    <property type="molecule type" value="Genomic_DNA"/>
</dbReference>
<gene>
    <name evidence="1" type="ORF">THII_2615</name>
    <name evidence="2" type="ORF">THII_2898</name>
</gene>
<dbReference type="KEGG" id="tig:THII_2898"/>
<sequence>MIKEINDGLYQNGYLNSRRSINSTLLLAIDGTDFFSSQKISCPCGHQQTLNHGKKLYRHSAITPVIVAPGCSHVVPLPPEFITPPEGPDKPDGELTAAKRWLNTWGEHYSAWSITILGDDLYSHQPVRRLLSMALRF</sequence>
<name>A0A090AM16_9GAMM</name>
<dbReference type="AlphaFoldDB" id="A0A090AM16"/>
<dbReference type="HOGENOM" id="CLU_1864231_0_0_6"/>
<organism evidence="1 3">
    <name type="scientific">Thioploca ingrica</name>
    <dbReference type="NCBI Taxonomy" id="40754"/>
    <lineage>
        <taxon>Bacteria</taxon>
        <taxon>Pseudomonadati</taxon>
        <taxon>Pseudomonadota</taxon>
        <taxon>Gammaproteobacteria</taxon>
        <taxon>Thiotrichales</taxon>
        <taxon>Thiotrichaceae</taxon>
        <taxon>Thioploca</taxon>
    </lineage>
</organism>
<protein>
    <recommendedName>
        <fullName evidence="4">Transposase</fullName>
    </recommendedName>
</protein>
<evidence type="ECO:0000313" key="2">
    <source>
        <dbReference type="EMBL" id="BAP57195.1"/>
    </source>
</evidence>
<dbReference type="EMBL" id="AP014633">
    <property type="protein sequence ID" value="BAP57195.1"/>
    <property type="molecule type" value="Genomic_DNA"/>
</dbReference>
<dbReference type="OrthoDB" id="6192860at2"/>
<dbReference type="Proteomes" id="UP000031623">
    <property type="component" value="Chromosome"/>
</dbReference>
<proteinExistence type="predicted"/>
<evidence type="ECO:0008006" key="4">
    <source>
        <dbReference type="Google" id="ProtNLM"/>
    </source>
</evidence>
<evidence type="ECO:0000313" key="1">
    <source>
        <dbReference type="EMBL" id="BAP56912.1"/>
    </source>
</evidence>
<reference evidence="1 3" key="1">
    <citation type="journal article" date="2014" name="ISME J.">
        <title>Ecophysiology of Thioploca ingrica as revealed by the complete genome sequence supplemented with proteomic evidence.</title>
        <authorList>
            <person name="Kojima H."/>
            <person name="Ogura Y."/>
            <person name="Yamamoto N."/>
            <person name="Togashi T."/>
            <person name="Mori H."/>
            <person name="Watanabe T."/>
            <person name="Nemoto F."/>
            <person name="Kurokawa K."/>
            <person name="Hayashi T."/>
            <person name="Fukui M."/>
        </authorList>
    </citation>
    <scope>NUCLEOTIDE SEQUENCE [LARGE SCALE GENOMIC DNA]</scope>
</reference>
<accession>A0A090AM16</accession>
<dbReference type="STRING" id="40754.THII_2615"/>
<evidence type="ECO:0000313" key="3">
    <source>
        <dbReference type="Proteomes" id="UP000031623"/>
    </source>
</evidence>
<dbReference type="KEGG" id="tig:THII_2615"/>